<gene>
    <name evidence="1" type="ORF">A2Y83_04320</name>
</gene>
<protein>
    <submittedName>
        <fullName evidence="1">Uncharacterized protein</fullName>
    </submittedName>
</protein>
<accession>A0A1F5S3F5</accession>
<name>A0A1F5S3F5_9BACT</name>
<proteinExistence type="predicted"/>
<comment type="caution">
    <text evidence="1">The sequence shown here is derived from an EMBL/GenBank/DDBJ whole genome shotgun (WGS) entry which is preliminary data.</text>
</comment>
<dbReference type="EMBL" id="MFFS01000066">
    <property type="protein sequence ID" value="OGF21240.1"/>
    <property type="molecule type" value="Genomic_DNA"/>
</dbReference>
<reference evidence="1 2" key="1">
    <citation type="journal article" date="2016" name="Nat. Commun.">
        <title>Thousands of microbial genomes shed light on interconnected biogeochemical processes in an aquifer system.</title>
        <authorList>
            <person name="Anantharaman K."/>
            <person name="Brown C.T."/>
            <person name="Hug L.A."/>
            <person name="Sharon I."/>
            <person name="Castelle C.J."/>
            <person name="Probst A.J."/>
            <person name="Thomas B.C."/>
            <person name="Singh A."/>
            <person name="Wilkins M.J."/>
            <person name="Karaoz U."/>
            <person name="Brodie E.L."/>
            <person name="Williams K.H."/>
            <person name="Hubbard S.S."/>
            <person name="Banfield J.F."/>
        </authorList>
    </citation>
    <scope>NUCLEOTIDE SEQUENCE [LARGE SCALE GENOMIC DNA]</scope>
</reference>
<evidence type="ECO:0000313" key="2">
    <source>
        <dbReference type="Proteomes" id="UP000178323"/>
    </source>
</evidence>
<dbReference type="Proteomes" id="UP000178323">
    <property type="component" value="Unassembled WGS sequence"/>
</dbReference>
<dbReference type="AlphaFoldDB" id="A0A1F5S3F5"/>
<organism evidence="1 2">
    <name type="scientific">Candidatus Falkowbacteria bacterium RBG_13_39_14</name>
    <dbReference type="NCBI Taxonomy" id="1797985"/>
    <lineage>
        <taxon>Bacteria</taxon>
        <taxon>Candidatus Falkowiibacteriota</taxon>
    </lineage>
</organism>
<evidence type="ECO:0000313" key="1">
    <source>
        <dbReference type="EMBL" id="OGF21240.1"/>
    </source>
</evidence>
<sequence>MDNKLANQMLGFCEGADEAIRKEIGELFRKLNEKQISAVVAEFTSWEALILDYSQRIYPPDSLLTHVVFHMASRKRHPAFFKINAKSQ</sequence>